<dbReference type="GO" id="GO:0008270">
    <property type="term" value="F:zinc ion binding"/>
    <property type="evidence" value="ECO:0007669"/>
    <property type="project" value="InterPro"/>
</dbReference>
<reference evidence="4" key="1">
    <citation type="journal article" date="2015" name="BMC Genomics">
        <title>Genomic and transcriptomic analysis of the endophytic fungus Pestalotiopsis fici reveals its lifestyle and high potential for synthesis of natural products.</title>
        <authorList>
            <person name="Wang X."/>
            <person name="Zhang X."/>
            <person name="Liu L."/>
            <person name="Xiang M."/>
            <person name="Wang W."/>
            <person name="Sun X."/>
            <person name="Che Y."/>
            <person name="Guo L."/>
            <person name="Liu G."/>
            <person name="Guo L."/>
            <person name="Wang C."/>
            <person name="Yin W.B."/>
            <person name="Stadler M."/>
            <person name="Zhang X."/>
            <person name="Liu X."/>
        </authorList>
    </citation>
    <scope>NUCLEOTIDE SEQUENCE [LARGE SCALE GENOMIC DNA]</scope>
    <source>
        <strain evidence="4">W106-1 / CGMCC3.15140</strain>
    </source>
</reference>
<dbReference type="CDD" id="cd00067">
    <property type="entry name" value="GAL4"/>
    <property type="match status" value="1"/>
</dbReference>
<dbReference type="InterPro" id="IPR036864">
    <property type="entry name" value="Zn2-C6_fun-type_DNA-bd_sf"/>
</dbReference>
<dbReference type="InterPro" id="IPR001138">
    <property type="entry name" value="Zn2Cys6_DnaBD"/>
</dbReference>
<dbReference type="AlphaFoldDB" id="W3X8I7"/>
<dbReference type="SUPFAM" id="SSF57701">
    <property type="entry name" value="Zn2/Cys6 DNA-binding domain"/>
    <property type="match status" value="1"/>
</dbReference>
<dbReference type="PANTHER" id="PTHR37534">
    <property type="entry name" value="TRANSCRIPTIONAL ACTIVATOR PROTEIN UGA3"/>
    <property type="match status" value="1"/>
</dbReference>
<dbReference type="Proteomes" id="UP000030651">
    <property type="component" value="Unassembled WGS sequence"/>
</dbReference>
<dbReference type="KEGG" id="pfy:PFICI_06503"/>
<sequence length="476" mass="53652">MISRSRNGCFNCKRRKRRCDETRPHCHACIARNVECEGYQRPVRWVNGVASRGHLAAAPMGSPYSEARSVGLSALPVTAARLPMPARIDVLGSTSGNDVVLSAQEDEERLLFRKFLEDGIQRVCNAQIGQQLVLFFKDISRRSRTLVMVLAALQLLLDNGPDVSSLAFIDRAIGAFRSELSELRYPGSIDLLSCGLFTCTICILQAQPFTQYLRPLTEIHNLTEGFDKIDPELASNPISWHLVEVLSVMDLPPFVVGRRSPSLGLWKRIRGRIPHDNHTAHSDVEIVSGMPKDLLDIFADIMDFRDETIIARFWNWRCSLADPIQTHRCNSWRYAGILDLRRRRALSAMQHPNDHTSDKHFADPQEPRSETVLTGLLSSLEAFCQGCEAAGYDKQIFLNHGLLYPIMLASLEVKMLDANPSWRQLLDNAKEKISHRLQIDSAKPLFDLLDEAATGHHDLFDIETVAYNRGIEIALF</sequence>
<dbReference type="EMBL" id="KI912112">
    <property type="protein sequence ID" value="ETS81501.1"/>
    <property type="molecule type" value="Genomic_DNA"/>
</dbReference>
<evidence type="ECO:0000256" key="1">
    <source>
        <dbReference type="ARBA" id="ARBA00023242"/>
    </source>
</evidence>
<feature type="domain" description="Zn(2)-C6 fungal-type" evidence="2">
    <location>
        <begin position="8"/>
        <end position="36"/>
    </location>
</feature>
<dbReference type="GO" id="GO:0000981">
    <property type="term" value="F:DNA-binding transcription factor activity, RNA polymerase II-specific"/>
    <property type="evidence" value="ECO:0007669"/>
    <property type="project" value="InterPro"/>
</dbReference>
<dbReference type="Pfam" id="PF00172">
    <property type="entry name" value="Zn_clus"/>
    <property type="match status" value="1"/>
</dbReference>
<evidence type="ECO:0000313" key="3">
    <source>
        <dbReference type="EMBL" id="ETS81501.1"/>
    </source>
</evidence>
<dbReference type="GO" id="GO:0000976">
    <property type="term" value="F:transcription cis-regulatory region binding"/>
    <property type="evidence" value="ECO:0007669"/>
    <property type="project" value="TreeGrafter"/>
</dbReference>
<gene>
    <name evidence="3" type="ORF">PFICI_06503</name>
</gene>
<dbReference type="GO" id="GO:0005634">
    <property type="term" value="C:nucleus"/>
    <property type="evidence" value="ECO:0007669"/>
    <property type="project" value="TreeGrafter"/>
</dbReference>
<dbReference type="GeneID" id="19271516"/>
<keyword evidence="4" id="KW-1185">Reference proteome</keyword>
<evidence type="ECO:0000259" key="2">
    <source>
        <dbReference type="PROSITE" id="PS50048"/>
    </source>
</evidence>
<accession>W3X8I7</accession>
<evidence type="ECO:0000313" key="4">
    <source>
        <dbReference type="Proteomes" id="UP000030651"/>
    </source>
</evidence>
<dbReference type="InParanoid" id="W3X8I7"/>
<dbReference type="GO" id="GO:0045944">
    <property type="term" value="P:positive regulation of transcription by RNA polymerase II"/>
    <property type="evidence" value="ECO:0007669"/>
    <property type="project" value="TreeGrafter"/>
</dbReference>
<keyword evidence="1" id="KW-0539">Nucleus</keyword>
<dbReference type="OMA" id="FEEPRNQ"/>
<proteinExistence type="predicted"/>
<name>W3X8I7_PESFW</name>
<dbReference type="HOGENOM" id="CLU_038300_0_0_1"/>
<dbReference type="PANTHER" id="PTHR37534:SF44">
    <property type="entry name" value="ZN(II)2CYS6 TRANSCRIPTION FACTOR (EUROFUNG)"/>
    <property type="match status" value="1"/>
</dbReference>
<dbReference type="OrthoDB" id="3251668at2759"/>
<dbReference type="SMART" id="SM00066">
    <property type="entry name" value="GAL4"/>
    <property type="match status" value="1"/>
</dbReference>
<dbReference type="PROSITE" id="PS50048">
    <property type="entry name" value="ZN2_CY6_FUNGAL_2"/>
    <property type="match status" value="1"/>
</dbReference>
<dbReference type="Gene3D" id="4.10.240.10">
    <property type="entry name" value="Zn(2)-C6 fungal-type DNA-binding domain"/>
    <property type="match status" value="1"/>
</dbReference>
<dbReference type="eggNOG" id="ENOG502S69E">
    <property type="taxonomic scope" value="Eukaryota"/>
</dbReference>
<organism evidence="3 4">
    <name type="scientific">Pestalotiopsis fici (strain W106-1 / CGMCC3.15140)</name>
    <dbReference type="NCBI Taxonomy" id="1229662"/>
    <lineage>
        <taxon>Eukaryota</taxon>
        <taxon>Fungi</taxon>
        <taxon>Dikarya</taxon>
        <taxon>Ascomycota</taxon>
        <taxon>Pezizomycotina</taxon>
        <taxon>Sordariomycetes</taxon>
        <taxon>Xylariomycetidae</taxon>
        <taxon>Amphisphaeriales</taxon>
        <taxon>Sporocadaceae</taxon>
        <taxon>Pestalotiopsis</taxon>
    </lineage>
</organism>
<protein>
    <recommendedName>
        <fullName evidence="2">Zn(2)-C6 fungal-type domain-containing protein</fullName>
    </recommendedName>
</protein>
<dbReference type="RefSeq" id="XP_007833275.1">
    <property type="nucleotide sequence ID" value="XM_007835084.1"/>
</dbReference>
<dbReference type="PROSITE" id="PS00463">
    <property type="entry name" value="ZN2_CY6_FUNGAL_1"/>
    <property type="match status" value="1"/>
</dbReference>